<dbReference type="Pfam" id="PF12756">
    <property type="entry name" value="zf-C2H2_2"/>
    <property type="match status" value="1"/>
</dbReference>
<dbReference type="SUPFAM" id="SSF57667">
    <property type="entry name" value="beta-beta-alpha zinc fingers"/>
    <property type="match status" value="3"/>
</dbReference>
<dbReference type="InterPro" id="IPR013087">
    <property type="entry name" value="Znf_C2H2_type"/>
</dbReference>
<proteinExistence type="inferred from homology"/>
<dbReference type="InterPro" id="IPR040025">
    <property type="entry name" value="Znf622/Rei1/Reh1"/>
</dbReference>
<dbReference type="InterPro" id="IPR036236">
    <property type="entry name" value="Znf_C2H2_sf"/>
</dbReference>
<evidence type="ECO:0000256" key="1">
    <source>
        <dbReference type="ARBA" id="ARBA00004496"/>
    </source>
</evidence>
<dbReference type="SMART" id="SM00355">
    <property type="entry name" value="ZnF_C2H2"/>
    <property type="match status" value="4"/>
</dbReference>
<comment type="caution">
    <text evidence="9">The sequence shown here is derived from an EMBL/GenBank/DDBJ whole genome shotgun (WGS) entry which is preliminary data.</text>
</comment>
<dbReference type="GO" id="GO:0030687">
    <property type="term" value="C:preribosome, large subunit precursor"/>
    <property type="evidence" value="ECO:0007669"/>
    <property type="project" value="TreeGrafter"/>
</dbReference>
<dbReference type="GO" id="GO:0005737">
    <property type="term" value="C:cytoplasm"/>
    <property type="evidence" value="ECO:0007669"/>
    <property type="project" value="UniProtKB-SubCell"/>
</dbReference>
<evidence type="ECO:0000256" key="7">
    <source>
        <dbReference type="ARBA" id="ARBA00034126"/>
    </source>
</evidence>
<organism evidence="9 10">
    <name type="scientific">Rhizoclosmatium globosum</name>
    <dbReference type="NCBI Taxonomy" id="329046"/>
    <lineage>
        <taxon>Eukaryota</taxon>
        <taxon>Fungi</taxon>
        <taxon>Fungi incertae sedis</taxon>
        <taxon>Chytridiomycota</taxon>
        <taxon>Chytridiomycota incertae sedis</taxon>
        <taxon>Chytridiomycetes</taxon>
        <taxon>Chytridiales</taxon>
        <taxon>Chytriomycetaceae</taxon>
        <taxon>Rhizoclosmatium</taxon>
    </lineage>
</organism>
<gene>
    <name evidence="9" type="ORF">BCR33DRAFT_740087</name>
</gene>
<evidence type="ECO:0000256" key="3">
    <source>
        <dbReference type="ARBA" id="ARBA00022517"/>
    </source>
</evidence>
<feature type="domain" description="C2H2-type" evidence="8">
    <location>
        <begin position="96"/>
        <end position="118"/>
    </location>
</feature>
<dbReference type="PANTHER" id="PTHR13182">
    <property type="entry name" value="ZINC FINGER PROTEIN 622"/>
    <property type="match status" value="1"/>
</dbReference>
<dbReference type="InterPro" id="IPR003604">
    <property type="entry name" value="Matrin/U1-like-C_Znf_C2H2"/>
</dbReference>
<keyword evidence="6" id="KW-0862">Zinc</keyword>
<dbReference type="AlphaFoldDB" id="A0A1Y2C0W8"/>
<evidence type="ECO:0000256" key="4">
    <source>
        <dbReference type="ARBA" id="ARBA00022723"/>
    </source>
</evidence>
<keyword evidence="10" id="KW-1185">Reference proteome</keyword>
<evidence type="ECO:0000259" key="8">
    <source>
        <dbReference type="PROSITE" id="PS00028"/>
    </source>
</evidence>
<accession>A0A1Y2C0W8</accession>
<evidence type="ECO:0000256" key="2">
    <source>
        <dbReference type="ARBA" id="ARBA00022490"/>
    </source>
</evidence>
<keyword evidence="2" id="KW-0963">Cytoplasm</keyword>
<dbReference type="PANTHER" id="PTHR13182:SF8">
    <property type="entry name" value="CYTOPLASMIC 60S SUBUNIT BIOGENESIS FACTOR ZNF622"/>
    <property type="match status" value="1"/>
</dbReference>
<keyword evidence="4" id="KW-0479">Metal-binding</keyword>
<dbReference type="STRING" id="329046.A0A1Y2C0W8"/>
<name>A0A1Y2C0W8_9FUNG</name>
<dbReference type="InterPro" id="IPR041661">
    <property type="entry name" value="ZN622/Rei1/Reh1_Znf-C2H2"/>
</dbReference>
<dbReference type="Proteomes" id="UP000193642">
    <property type="component" value="Unassembled WGS sequence"/>
</dbReference>
<evidence type="ECO:0000256" key="5">
    <source>
        <dbReference type="ARBA" id="ARBA00022737"/>
    </source>
</evidence>
<feature type="domain" description="C2H2-type" evidence="8">
    <location>
        <begin position="31"/>
        <end position="53"/>
    </location>
</feature>
<dbReference type="OrthoDB" id="19329at2759"/>
<keyword evidence="3" id="KW-0690">Ribosome biogenesis</keyword>
<reference evidence="9 10" key="1">
    <citation type="submission" date="2016-07" db="EMBL/GenBank/DDBJ databases">
        <title>Pervasive Adenine N6-methylation of Active Genes in Fungi.</title>
        <authorList>
            <consortium name="DOE Joint Genome Institute"/>
            <person name="Mondo S.J."/>
            <person name="Dannebaum R.O."/>
            <person name="Kuo R.C."/>
            <person name="Labutti K."/>
            <person name="Haridas S."/>
            <person name="Kuo A."/>
            <person name="Salamov A."/>
            <person name="Ahrendt S.R."/>
            <person name="Lipzen A."/>
            <person name="Sullivan W."/>
            <person name="Andreopoulos W.B."/>
            <person name="Clum A."/>
            <person name="Lindquist E."/>
            <person name="Daum C."/>
            <person name="Ramamoorthy G.K."/>
            <person name="Gryganskyi A."/>
            <person name="Culley D."/>
            <person name="Magnuson J.K."/>
            <person name="James T.Y."/>
            <person name="O'Malley M.A."/>
            <person name="Stajich J.E."/>
            <person name="Spatafora J.W."/>
            <person name="Visel A."/>
            <person name="Grigoriev I.V."/>
        </authorList>
    </citation>
    <scope>NUCLEOTIDE SEQUENCE [LARGE SCALE GENOMIC DNA]</scope>
    <source>
        <strain evidence="9 10">JEL800</strain>
    </source>
</reference>
<keyword evidence="5" id="KW-0677">Repeat</keyword>
<evidence type="ECO:0000313" key="10">
    <source>
        <dbReference type="Proteomes" id="UP000193642"/>
    </source>
</evidence>
<dbReference type="GO" id="GO:0008270">
    <property type="term" value="F:zinc ion binding"/>
    <property type="evidence" value="ECO:0007669"/>
    <property type="project" value="InterPro"/>
</dbReference>
<dbReference type="GO" id="GO:0003676">
    <property type="term" value="F:nucleic acid binding"/>
    <property type="evidence" value="ECO:0007669"/>
    <property type="project" value="InterPro"/>
</dbReference>
<comment type="subcellular location">
    <subcellularLocation>
        <location evidence="1">Cytoplasm</location>
    </subcellularLocation>
</comment>
<dbReference type="SMART" id="SM00451">
    <property type="entry name" value="ZnF_U1"/>
    <property type="match status" value="2"/>
</dbReference>
<dbReference type="GO" id="GO:0042273">
    <property type="term" value="P:ribosomal large subunit biogenesis"/>
    <property type="evidence" value="ECO:0007669"/>
    <property type="project" value="TreeGrafter"/>
</dbReference>
<evidence type="ECO:0000313" key="9">
    <source>
        <dbReference type="EMBL" id="ORY40671.1"/>
    </source>
</evidence>
<protein>
    <recommendedName>
        <fullName evidence="8">C2H2-type domain-containing protein</fullName>
    </recommendedName>
</protein>
<sequence>MSSEYETASQFSEASATTASTVPVEGSLFTCLACHVAFRTADTQRDHYRSDWHRYNLKRKVAELPPVSSENFALRLETQAAKNSQDQAKQGFSATCQCCKKTYSTENGYSNHLASKKHKDAQIAWDKAQAEGKNLTRMPQSLAEFIPITILTHEQPEKSTAESSAPSTPKIPWRVQLATAQTEDSLNAVIDAKIATAVHLNPHSDCLFCTHTTTSIEENLKHMAVAHSFFVPDLEFLVDMEGLLKYLGEKISVGNVCIFCNGKGRALHSLEAVRKHMTDKGHCKVEYENGGELELGDFYDFSSTWDGDEEELGEDWEDVDDEEAEGMQVDEEVQEDQLVARRYAPTHTPSLKPTFLTLQFPPSLQKINSAKKRVPTISEDGLHLTLPSGKTILHKYAHVIRTPKKPLPDSLAITRAAAANYASLNAVAIRSKIATMALEREARKQNYRVSRGYQDFKAKVGIQGNKSTANQHFRSQIGFD</sequence>
<dbReference type="EMBL" id="MCGO01000034">
    <property type="protein sequence ID" value="ORY40671.1"/>
    <property type="molecule type" value="Genomic_DNA"/>
</dbReference>
<dbReference type="PROSITE" id="PS00028">
    <property type="entry name" value="ZINC_FINGER_C2H2_1"/>
    <property type="match status" value="2"/>
</dbReference>
<comment type="similarity">
    <text evidence="7">Belongs to the REI1 family.</text>
</comment>
<evidence type="ECO:0000256" key="6">
    <source>
        <dbReference type="ARBA" id="ARBA00022833"/>
    </source>
</evidence>